<reference evidence="1 2" key="2">
    <citation type="journal article" date="2017" name="Front. Plant Sci.">
        <title>Gene Classification and Mining of Molecular Markers Useful in Red Clover (Trifolium pratense) Breeding.</title>
        <authorList>
            <person name="Istvanek J."/>
            <person name="Dluhosova J."/>
            <person name="Dluhos P."/>
            <person name="Patkova L."/>
            <person name="Nedelnik J."/>
            <person name="Repkova J."/>
        </authorList>
    </citation>
    <scope>NUCLEOTIDE SEQUENCE [LARGE SCALE GENOMIC DNA]</scope>
    <source>
        <strain evidence="2">cv. Tatra</strain>
        <tissue evidence="1">Young leaves</tissue>
    </source>
</reference>
<dbReference type="AlphaFoldDB" id="A0A2K3MUR5"/>
<protein>
    <submittedName>
        <fullName evidence="1">Uncharacterized protein</fullName>
    </submittedName>
</protein>
<accession>A0A2K3MUR5</accession>
<name>A0A2K3MUR5_TRIPR</name>
<comment type="caution">
    <text evidence="1">The sequence shown here is derived from an EMBL/GenBank/DDBJ whole genome shotgun (WGS) entry which is preliminary data.</text>
</comment>
<reference evidence="1 2" key="1">
    <citation type="journal article" date="2014" name="Am. J. Bot.">
        <title>Genome assembly and annotation for red clover (Trifolium pratense; Fabaceae).</title>
        <authorList>
            <person name="Istvanek J."/>
            <person name="Jaros M."/>
            <person name="Krenek A."/>
            <person name="Repkova J."/>
        </authorList>
    </citation>
    <scope>NUCLEOTIDE SEQUENCE [LARGE SCALE GENOMIC DNA]</scope>
    <source>
        <strain evidence="2">cv. Tatra</strain>
        <tissue evidence="1">Young leaves</tissue>
    </source>
</reference>
<gene>
    <name evidence="1" type="ORF">L195_g017650</name>
</gene>
<evidence type="ECO:0000313" key="2">
    <source>
        <dbReference type="Proteomes" id="UP000236291"/>
    </source>
</evidence>
<sequence length="70" mass="7620">ALAMLVKARSSSNSTASDSDVRAKVKHDVLILKFAGDYIQEDAFEVLKANPKAIYSMKAFLTEISNASNQ</sequence>
<feature type="non-terminal residue" evidence="1">
    <location>
        <position position="1"/>
    </location>
</feature>
<proteinExistence type="predicted"/>
<organism evidence="1 2">
    <name type="scientific">Trifolium pratense</name>
    <name type="common">Red clover</name>
    <dbReference type="NCBI Taxonomy" id="57577"/>
    <lineage>
        <taxon>Eukaryota</taxon>
        <taxon>Viridiplantae</taxon>
        <taxon>Streptophyta</taxon>
        <taxon>Embryophyta</taxon>
        <taxon>Tracheophyta</taxon>
        <taxon>Spermatophyta</taxon>
        <taxon>Magnoliopsida</taxon>
        <taxon>eudicotyledons</taxon>
        <taxon>Gunneridae</taxon>
        <taxon>Pentapetalae</taxon>
        <taxon>rosids</taxon>
        <taxon>fabids</taxon>
        <taxon>Fabales</taxon>
        <taxon>Fabaceae</taxon>
        <taxon>Papilionoideae</taxon>
        <taxon>50 kb inversion clade</taxon>
        <taxon>NPAAA clade</taxon>
        <taxon>Hologalegina</taxon>
        <taxon>IRL clade</taxon>
        <taxon>Trifolieae</taxon>
        <taxon>Trifolium</taxon>
    </lineage>
</organism>
<evidence type="ECO:0000313" key="1">
    <source>
        <dbReference type="EMBL" id="PNX94474.1"/>
    </source>
</evidence>
<dbReference type="Proteomes" id="UP000236291">
    <property type="component" value="Unassembled WGS sequence"/>
</dbReference>
<dbReference type="EMBL" id="ASHM01012521">
    <property type="protein sequence ID" value="PNX94474.1"/>
    <property type="molecule type" value="Genomic_DNA"/>
</dbReference>